<gene>
    <name evidence="2" type="ORF">Dbus_chrXg1806</name>
</gene>
<proteinExistence type="predicted"/>
<dbReference type="Proteomes" id="UP000494163">
    <property type="component" value="Chromosome X"/>
</dbReference>
<protein>
    <submittedName>
        <fullName evidence="2">CG18809</fullName>
    </submittedName>
</protein>
<dbReference type="OMA" id="QRCVGYQ"/>
<dbReference type="OrthoDB" id="5983145at2759"/>
<name>A0A0M4FAT1_DROBS</name>
<dbReference type="GO" id="GO:0008408">
    <property type="term" value="F:3'-5' exonuclease activity"/>
    <property type="evidence" value="ECO:0007669"/>
    <property type="project" value="InterPro"/>
</dbReference>
<feature type="compositionally biased region" description="Basic and acidic residues" evidence="1">
    <location>
        <begin position="23"/>
        <end position="58"/>
    </location>
</feature>
<keyword evidence="3" id="KW-1185">Reference proteome</keyword>
<feature type="region of interest" description="Disordered" evidence="1">
    <location>
        <begin position="1"/>
        <end position="167"/>
    </location>
</feature>
<feature type="compositionally biased region" description="Basic and acidic residues" evidence="1">
    <location>
        <begin position="93"/>
        <end position="119"/>
    </location>
</feature>
<organism evidence="2 3">
    <name type="scientific">Drosophila busckii</name>
    <name type="common">Fruit fly</name>
    <dbReference type="NCBI Taxonomy" id="30019"/>
    <lineage>
        <taxon>Eukaryota</taxon>
        <taxon>Metazoa</taxon>
        <taxon>Ecdysozoa</taxon>
        <taxon>Arthropoda</taxon>
        <taxon>Hexapoda</taxon>
        <taxon>Insecta</taxon>
        <taxon>Pterygota</taxon>
        <taxon>Neoptera</taxon>
        <taxon>Endopterygota</taxon>
        <taxon>Diptera</taxon>
        <taxon>Brachycera</taxon>
        <taxon>Muscomorpha</taxon>
        <taxon>Ephydroidea</taxon>
        <taxon>Drosophilidae</taxon>
        <taxon>Drosophila</taxon>
    </lineage>
</organism>
<feature type="compositionally biased region" description="Basic residues" evidence="1">
    <location>
        <begin position="74"/>
        <end position="92"/>
    </location>
</feature>
<feature type="compositionally biased region" description="Low complexity" evidence="1">
    <location>
        <begin position="136"/>
        <end position="156"/>
    </location>
</feature>
<feature type="compositionally biased region" description="Low complexity" evidence="1">
    <location>
        <begin position="10"/>
        <end position="20"/>
    </location>
</feature>
<dbReference type="AlphaFoldDB" id="A0A0M4FAT1"/>
<dbReference type="STRING" id="30019.A0A0M4FAT1"/>
<dbReference type="PANTHER" id="PTHR34753">
    <property type="entry name" value="TELOMERASE RNA COMPONENT INTERACTING RNASE"/>
    <property type="match status" value="1"/>
</dbReference>
<feature type="compositionally biased region" description="Basic residues" evidence="1">
    <location>
        <begin position="120"/>
        <end position="135"/>
    </location>
</feature>
<sequence length="364" mass="42200">MSAARLPYYQQQSGGDCQHQQRWRGDSRGQRHNERSSRRERSRSAERRRYSRSRSVERPRKRHSRSRDRERERERRHHNHNHNHQQQQRHHRERDSRDRSWERDRGKDRERDRDKDREHNRRRHYRRDSRSRSRSHTPTPSSSRRLQQHQLQLHGSSKYDGRANGNDKAMSAVGAYYNLDTDEPFDKERIHREIEEKLRETLARDGKVYPPPKPEPVHPVFANDGSFMELFKKMQQGHPHQQNAETAAATAAAAAAAIALREQQLLMENCTPYGLLPTIAVGAASSAAAPYIAAAAAGKTAPPPPLVGRRRGGKILKTGVVAKLKTPNERNVDPKDFWSLYLAEVNKYKSHACDTDNGKRPLVK</sequence>
<evidence type="ECO:0000256" key="1">
    <source>
        <dbReference type="SAM" id="MobiDB-lite"/>
    </source>
</evidence>
<dbReference type="GO" id="GO:0008409">
    <property type="term" value="F:5'-3' exonuclease activity"/>
    <property type="evidence" value="ECO:0007669"/>
    <property type="project" value="InterPro"/>
</dbReference>
<evidence type="ECO:0000313" key="2">
    <source>
        <dbReference type="EMBL" id="ALC49950.1"/>
    </source>
</evidence>
<reference evidence="2 3" key="1">
    <citation type="submission" date="2015-08" db="EMBL/GenBank/DDBJ databases">
        <title>Ancestral chromatin configuration constrains chromatin evolution on differentiating sex chromosomes in Drosophila.</title>
        <authorList>
            <person name="Zhou Q."/>
            <person name="Bachtrog D."/>
        </authorList>
    </citation>
    <scope>NUCLEOTIDE SEQUENCE [LARGE SCALE GENOMIC DNA]</scope>
    <source>
        <tissue evidence="2">Whole larvae</tissue>
    </source>
</reference>
<dbReference type="InterPro" id="IPR038838">
    <property type="entry name" value="TRIR"/>
</dbReference>
<evidence type="ECO:0000313" key="3">
    <source>
        <dbReference type="Proteomes" id="UP000494163"/>
    </source>
</evidence>
<dbReference type="PANTHER" id="PTHR34753:SF1">
    <property type="entry name" value="TELOMERASE RNA COMPONENT INTERACTING RNASE"/>
    <property type="match status" value="1"/>
</dbReference>
<accession>A0A0M4FAT1</accession>
<dbReference type="EMBL" id="CP012528">
    <property type="protein sequence ID" value="ALC49950.1"/>
    <property type="molecule type" value="Genomic_DNA"/>
</dbReference>